<feature type="compositionally biased region" description="Polar residues" evidence="4">
    <location>
        <begin position="990"/>
        <end position="1000"/>
    </location>
</feature>
<keyword evidence="2" id="KW-0813">Transport</keyword>
<proteinExistence type="predicted"/>
<keyword evidence="7" id="KW-1185">Reference proteome</keyword>
<feature type="compositionally biased region" description="Low complexity" evidence="4">
    <location>
        <begin position="957"/>
        <end position="966"/>
    </location>
</feature>
<feature type="compositionally biased region" description="Basic and acidic residues" evidence="4">
    <location>
        <begin position="769"/>
        <end position="784"/>
    </location>
</feature>
<dbReference type="KEGG" id="bnn:FOA43_000367"/>
<evidence type="ECO:0000259" key="5">
    <source>
        <dbReference type="Pfam" id="PF16755"/>
    </source>
</evidence>
<evidence type="ECO:0000313" key="7">
    <source>
        <dbReference type="Proteomes" id="UP000662931"/>
    </source>
</evidence>
<dbReference type="InterPro" id="IPR039462">
    <property type="entry name" value="Nup159/Nup146_N"/>
</dbReference>
<feature type="compositionally biased region" description="Basic and acidic residues" evidence="4">
    <location>
        <begin position="887"/>
        <end position="912"/>
    </location>
</feature>
<sequence length="1366" mass="152515">MNTLCDTTNMPYTEIDNLELEEFGFQSRRPVQLFGVDQMDALRKGYLNCLAVSYKHQMIIAAFGDKIKLIRISELSHVLESDTEDKETGSSPAIDFTDKTTIKLSASVQQIYLNADEQHLVILFDGCHRIGVVELGKVINGQWTGSLTKIRLTKMPGRIVEASFSKTNPNLVLLLLDIDELWLMDLQQKDITTSTKLIKKEVTAACWTQDAENQIYIGSSLGKNISVINIRGETLSSIKFEDTSLEEIFKPLHITQMNEDTTLVIYGISREVKDVNPEFRSFVFTKGSFTKEVKDVCMLFAEFHQNIAFYETHLNHWCKDFPYLTFTIASNSTDFNALTPECQIIELNDSDRAQMPLDPETNADDTPIGFIMDLQASEQVKQPCMTLDSSGPLPRFIILSHRGQLLTWNIWYTKAIKAQEDDLSAALSCVLKAPQEVKLPTHTQVQASSPAIQKATNLDFPKSDSIFSKHEMGNPFGSTSNPFGSGKDCVVPENVTSPLIKTARSPKLQGNMDTTSYLHEKPAPNNPPNASPVFGKSGIQNSTRFSLSARAGSDAPNIKNSTNSGFSAFASNGSSPFGAFASKDQTSPFGVIAAKGAHTSPFGDSFKLGAQNKKSSMLGFGQSSGKMDGDNSESPFKFKAKSDEASPIVKLLSSKDKSQPVFGINTSHKSPFEKLAESSGKSTGKAFNFAGFALSMSEKNSNNRNEPDESEEESDNDKVDQDEYDSEFDFDRDDESDNDTKLNEERYAPFVPLQEEKIEDSTSVTVPEDAERIQVEREIFNQREKMKKTTSGEDSELNGLEEKVGNSLPGTEGEQQGSKEATEKSVQTKEEFEESTKKSTEDDTKGFEFPSHENELIKKFKHPTLANDLLSSRYADGESVQTNQLEEENKAVDIRPESAEKDEVKSEDEMSQLRKASGSEYLIPMAQTNLEDDKAVEKEENSSKMEPNSSDVEVETAEAGSSASSEESYERIDKREVEEQADHIQEMKQSETTSDAAVVPSSTDAYLTSGTREDKAATDQAKLVRQATDTPSLLNTEKVETETMEYKDEKIEVGNQHYADFKVESFEDEEVYLSKLALPPSVPPLLTVKIVEYPNEDKPAVEKEMLEVVYDTETDLEFLQRNINQLNLFLSKHMDDSVMHTLEKSIGFSDFWRLNEVGTVEAGIQNTTKTLTNMMAQLRDVITRVTKLNEEVASCMRRTPAIKESLLIEPQAVVISRKGGLTFDSMQRCHKINLLVNKVKSMDSQLQSKLLILNSLVHPEALTEHPQNMDIVISAMDSRFQQLLDGLYDIKKEYDSVATMRQYKDSDNTISDLFDNPKNSLKAFIKGDRTENETIRVSSIISAVGSRSRLGKMFHDRAFHPRKVTL</sequence>
<feature type="region of interest" description="Disordered" evidence="4">
    <location>
        <begin position="697"/>
        <end position="850"/>
    </location>
</feature>
<keyword evidence="3" id="KW-0539">Nucleus</keyword>
<dbReference type="RefSeq" id="XP_038776628.1">
    <property type="nucleotide sequence ID" value="XM_038920700.1"/>
</dbReference>
<dbReference type="GeneID" id="62193768"/>
<dbReference type="Proteomes" id="UP000662931">
    <property type="component" value="Chromosome 1"/>
</dbReference>
<reference evidence="6" key="1">
    <citation type="submission" date="2020-10" db="EMBL/GenBank/DDBJ databases">
        <authorList>
            <person name="Roach M.J.R."/>
        </authorList>
    </citation>
    <scope>NUCLEOTIDE SEQUENCE</scope>
    <source>
        <strain evidence="6">CBS 1945</strain>
    </source>
</reference>
<evidence type="ECO:0000256" key="3">
    <source>
        <dbReference type="ARBA" id="ARBA00023242"/>
    </source>
</evidence>
<feature type="compositionally biased region" description="Basic and acidic residues" evidence="4">
    <location>
        <begin position="968"/>
        <end position="989"/>
    </location>
</feature>
<feature type="compositionally biased region" description="Basic and acidic residues" evidence="4">
    <location>
        <begin position="738"/>
        <end position="747"/>
    </location>
</feature>
<evidence type="ECO:0000256" key="1">
    <source>
        <dbReference type="ARBA" id="ARBA00004123"/>
    </source>
</evidence>
<protein>
    <recommendedName>
        <fullName evidence="5">Nucleoporin Nup159/Nup146 N-terminal domain-containing protein</fullName>
    </recommendedName>
</protein>
<evidence type="ECO:0000256" key="2">
    <source>
        <dbReference type="ARBA" id="ARBA00022448"/>
    </source>
</evidence>
<dbReference type="OrthoDB" id="248320at2759"/>
<accession>A0A875RX16</accession>
<organism evidence="6 7">
    <name type="scientific">Eeniella nana</name>
    <name type="common">Yeast</name>
    <name type="synonym">Brettanomyces nanus</name>
    <dbReference type="NCBI Taxonomy" id="13502"/>
    <lineage>
        <taxon>Eukaryota</taxon>
        <taxon>Fungi</taxon>
        <taxon>Dikarya</taxon>
        <taxon>Ascomycota</taxon>
        <taxon>Saccharomycotina</taxon>
        <taxon>Pichiomycetes</taxon>
        <taxon>Pichiales</taxon>
        <taxon>Pichiaceae</taxon>
        <taxon>Brettanomyces</taxon>
    </lineage>
</organism>
<dbReference type="EMBL" id="CP064812">
    <property type="protein sequence ID" value="QPG73063.1"/>
    <property type="molecule type" value="Genomic_DNA"/>
</dbReference>
<feature type="compositionally biased region" description="Acidic residues" evidence="4">
    <location>
        <begin position="722"/>
        <end position="737"/>
    </location>
</feature>
<evidence type="ECO:0000256" key="4">
    <source>
        <dbReference type="SAM" id="MobiDB-lite"/>
    </source>
</evidence>
<dbReference type="GO" id="GO:0005634">
    <property type="term" value="C:nucleus"/>
    <property type="evidence" value="ECO:0007669"/>
    <property type="project" value="UniProtKB-SubCell"/>
</dbReference>
<dbReference type="Gene3D" id="2.130.10.10">
    <property type="entry name" value="YVTN repeat-like/Quinoprotein amine dehydrogenase"/>
    <property type="match status" value="1"/>
</dbReference>
<comment type="subcellular location">
    <subcellularLocation>
        <location evidence="1">Nucleus</location>
    </subcellularLocation>
</comment>
<dbReference type="Pfam" id="PF16755">
    <property type="entry name" value="Beta-prop_NUP159_NUP214"/>
    <property type="match status" value="1"/>
</dbReference>
<dbReference type="SUPFAM" id="SSF117289">
    <property type="entry name" value="Nucleoporin domain"/>
    <property type="match status" value="1"/>
</dbReference>
<gene>
    <name evidence="6" type="ORF">FOA43_000367</name>
</gene>
<evidence type="ECO:0000313" key="6">
    <source>
        <dbReference type="EMBL" id="QPG73063.1"/>
    </source>
</evidence>
<feature type="region of interest" description="Disordered" evidence="4">
    <location>
        <begin position="877"/>
        <end position="1000"/>
    </location>
</feature>
<dbReference type="InterPro" id="IPR015943">
    <property type="entry name" value="WD40/YVTN_repeat-like_dom_sf"/>
</dbReference>
<name>A0A875RX16_EENNA</name>
<feature type="domain" description="Nucleoporin Nup159/Nup146 N-terminal" evidence="5">
    <location>
        <begin position="47"/>
        <end position="405"/>
    </location>
</feature>
<feature type="compositionally biased region" description="Basic and acidic residues" evidence="4">
    <location>
        <begin position="820"/>
        <end position="850"/>
    </location>
</feature>
<feature type="compositionally biased region" description="Basic and acidic residues" evidence="4">
    <location>
        <begin position="931"/>
        <end position="943"/>
    </location>
</feature>